<evidence type="ECO:0000313" key="2">
    <source>
        <dbReference type="Proteomes" id="UP000188597"/>
    </source>
</evidence>
<name>A0A1V3GB96_9BACL</name>
<gene>
    <name evidence="1" type="ORF">UN64_02425</name>
</gene>
<evidence type="ECO:0008006" key="3">
    <source>
        <dbReference type="Google" id="ProtNLM"/>
    </source>
</evidence>
<protein>
    <recommendedName>
        <fullName evidence="3">DUF2187 domain-containing protein</fullName>
    </recommendedName>
</protein>
<reference evidence="1 2" key="1">
    <citation type="submission" date="2016-11" db="EMBL/GenBank/DDBJ databases">
        <authorList>
            <person name="Jaros S."/>
            <person name="Januszkiewicz K."/>
            <person name="Wedrychowicz H."/>
        </authorList>
    </citation>
    <scope>NUCLEOTIDE SEQUENCE [LARGE SCALE GENOMIC DNA]</scope>
    <source>
        <strain evidence="1 2">Con a/3</strain>
    </source>
</reference>
<sequence length="61" mass="7131">MKGSGNIFNQGDTVTVLKTGECVTISKFQYVKHMKKYCYKVSEHPSTFFFEEEFENGKKKR</sequence>
<dbReference type="EMBL" id="MQMF01000001">
    <property type="protein sequence ID" value="OOE14087.1"/>
    <property type="molecule type" value="Genomic_DNA"/>
</dbReference>
<organism evidence="1 2">
    <name type="scientific">Fictibacillus arsenicus</name>
    <dbReference type="NCBI Taxonomy" id="255247"/>
    <lineage>
        <taxon>Bacteria</taxon>
        <taxon>Bacillati</taxon>
        <taxon>Bacillota</taxon>
        <taxon>Bacilli</taxon>
        <taxon>Bacillales</taxon>
        <taxon>Fictibacillaceae</taxon>
        <taxon>Fictibacillus</taxon>
    </lineage>
</organism>
<accession>A0A1V3GB96</accession>
<dbReference type="Proteomes" id="UP000188597">
    <property type="component" value="Unassembled WGS sequence"/>
</dbReference>
<dbReference type="AlphaFoldDB" id="A0A1V3GB96"/>
<comment type="caution">
    <text evidence="1">The sequence shown here is derived from an EMBL/GenBank/DDBJ whole genome shotgun (WGS) entry which is preliminary data.</text>
</comment>
<proteinExistence type="predicted"/>
<evidence type="ECO:0000313" key="1">
    <source>
        <dbReference type="EMBL" id="OOE14087.1"/>
    </source>
</evidence>
<dbReference type="OrthoDB" id="2905825at2"/>